<dbReference type="AlphaFoldDB" id="A0A0F3GYW2"/>
<gene>
    <name evidence="5" type="ORF">MBAV_001938</name>
</gene>
<reference evidence="5 6" key="1">
    <citation type="submission" date="2015-02" db="EMBL/GenBank/DDBJ databases">
        <title>Single-cell genomics of uncultivated deep-branching MTB reveals a conserved set of magnetosome genes.</title>
        <authorList>
            <person name="Kolinko S."/>
            <person name="Richter M."/>
            <person name="Glockner F.O."/>
            <person name="Brachmann A."/>
            <person name="Schuler D."/>
        </authorList>
    </citation>
    <scope>NUCLEOTIDE SEQUENCE [LARGE SCALE GENOMIC DNA]</scope>
    <source>
        <strain evidence="5">TM-1</strain>
    </source>
</reference>
<dbReference type="InterPro" id="IPR003029">
    <property type="entry name" value="S1_domain"/>
</dbReference>
<proteinExistence type="inferred from homology"/>
<dbReference type="GO" id="GO:0006412">
    <property type="term" value="P:translation"/>
    <property type="evidence" value="ECO:0007669"/>
    <property type="project" value="TreeGrafter"/>
</dbReference>
<dbReference type="GO" id="GO:0022627">
    <property type="term" value="C:cytosolic small ribosomal subunit"/>
    <property type="evidence" value="ECO:0007669"/>
    <property type="project" value="TreeGrafter"/>
</dbReference>
<dbReference type="PANTHER" id="PTHR10724:SF7">
    <property type="entry name" value="SMALL RIBOSOMAL SUBUNIT PROTEIN BS1C"/>
    <property type="match status" value="1"/>
</dbReference>
<dbReference type="SMART" id="SM00316">
    <property type="entry name" value="S1"/>
    <property type="match status" value="1"/>
</dbReference>
<dbReference type="SUPFAM" id="SSF50249">
    <property type="entry name" value="Nucleic acid-binding proteins"/>
    <property type="match status" value="1"/>
</dbReference>
<evidence type="ECO:0000313" key="5">
    <source>
        <dbReference type="EMBL" id="KJU85868.1"/>
    </source>
</evidence>
<dbReference type="GO" id="GO:0003735">
    <property type="term" value="F:structural constituent of ribosome"/>
    <property type="evidence" value="ECO:0007669"/>
    <property type="project" value="TreeGrafter"/>
</dbReference>
<comment type="caution">
    <text evidence="5">The sequence shown here is derived from an EMBL/GenBank/DDBJ whole genome shotgun (WGS) entry which is preliminary data.</text>
</comment>
<keyword evidence="3" id="KW-0687">Ribonucleoprotein</keyword>
<dbReference type="CDD" id="cd05688">
    <property type="entry name" value="S1_RPS1_repeat_ec3"/>
    <property type="match status" value="1"/>
</dbReference>
<dbReference type="PROSITE" id="PS50126">
    <property type="entry name" value="S1"/>
    <property type="match status" value="1"/>
</dbReference>
<keyword evidence="2 5" id="KW-0689">Ribosomal protein</keyword>
<keyword evidence="6" id="KW-1185">Reference proteome</keyword>
<dbReference type="PATRIC" id="fig|29290.4.peg.2577"/>
<organism evidence="5 6">
    <name type="scientific">Candidatus Magnetobacterium bavaricum</name>
    <dbReference type="NCBI Taxonomy" id="29290"/>
    <lineage>
        <taxon>Bacteria</taxon>
        <taxon>Pseudomonadati</taxon>
        <taxon>Nitrospirota</taxon>
        <taxon>Thermodesulfovibrionia</taxon>
        <taxon>Thermodesulfovibrionales</taxon>
        <taxon>Candidatus Magnetobacteriaceae</taxon>
        <taxon>Candidatus Magnetobacterium</taxon>
    </lineage>
</organism>
<evidence type="ECO:0000313" key="6">
    <source>
        <dbReference type="Proteomes" id="UP000033423"/>
    </source>
</evidence>
<dbReference type="InterPro" id="IPR012340">
    <property type="entry name" value="NA-bd_OB-fold"/>
</dbReference>
<protein>
    <submittedName>
        <fullName evidence="5">Ribosomal protein S1, RNA binding domain protein</fullName>
    </submittedName>
</protein>
<dbReference type="Proteomes" id="UP000033423">
    <property type="component" value="Unassembled WGS sequence"/>
</dbReference>
<dbReference type="Pfam" id="PF00575">
    <property type="entry name" value="S1"/>
    <property type="match status" value="1"/>
</dbReference>
<comment type="similarity">
    <text evidence="1">Belongs to the bacterial ribosomal protein bS1 family.</text>
</comment>
<dbReference type="InterPro" id="IPR050437">
    <property type="entry name" value="Ribos_protein_bS1-like"/>
</dbReference>
<dbReference type="Gene3D" id="2.40.50.140">
    <property type="entry name" value="Nucleic acid-binding proteins"/>
    <property type="match status" value="1"/>
</dbReference>
<evidence type="ECO:0000256" key="1">
    <source>
        <dbReference type="ARBA" id="ARBA00006767"/>
    </source>
</evidence>
<sequence length="86" mass="9925">MKNVTDYGVFIDLGEIDGLLHISDISWGRINHPSEFFNVNDEVEVIVIKYEPETDKITLGYKQKRPDPWLDVENKYTEGKVVEGKV</sequence>
<dbReference type="EMBL" id="LACI01000831">
    <property type="protein sequence ID" value="KJU85868.1"/>
    <property type="molecule type" value="Genomic_DNA"/>
</dbReference>
<dbReference type="PANTHER" id="PTHR10724">
    <property type="entry name" value="30S RIBOSOMAL PROTEIN S1"/>
    <property type="match status" value="1"/>
</dbReference>
<name>A0A0F3GYW2_9BACT</name>
<feature type="non-terminal residue" evidence="5">
    <location>
        <position position="86"/>
    </location>
</feature>
<evidence type="ECO:0000259" key="4">
    <source>
        <dbReference type="PROSITE" id="PS50126"/>
    </source>
</evidence>
<dbReference type="GO" id="GO:0003729">
    <property type="term" value="F:mRNA binding"/>
    <property type="evidence" value="ECO:0007669"/>
    <property type="project" value="TreeGrafter"/>
</dbReference>
<accession>A0A0F3GYW2</accession>
<evidence type="ECO:0000256" key="2">
    <source>
        <dbReference type="ARBA" id="ARBA00022980"/>
    </source>
</evidence>
<feature type="domain" description="S1 motif" evidence="4">
    <location>
        <begin position="1"/>
        <end position="62"/>
    </location>
</feature>
<evidence type="ECO:0000256" key="3">
    <source>
        <dbReference type="ARBA" id="ARBA00023274"/>
    </source>
</evidence>